<keyword evidence="1" id="KW-0862">Zinc</keyword>
<accession>A0A2V5I8C2</accession>
<dbReference type="PANTHER" id="PTHR21099:SF2">
    <property type="entry name" value="SI:CH211-113E8.11"/>
    <property type="match status" value="1"/>
</dbReference>
<evidence type="ECO:0000313" key="5">
    <source>
        <dbReference type="Proteomes" id="UP000248817"/>
    </source>
</evidence>
<dbReference type="PROSITE" id="PS50103">
    <property type="entry name" value="ZF_C3H1"/>
    <property type="match status" value="1"/>
</dbReference>
<keyword evidence="1" id="KW-0479">Metal-binding</keyword>
<dbReference type="Gene3D" id="4.10.1000.10">
    <property type="entry name" value="Zinc finger, CCCH-type"/>
    <property type="match status" value="1"/>
</dbReference>
<dbReference type="CDD" id="cd23954">
    <property type="entry name" value="AMO1_CTD"/>
    <property type="match status" value="1"/>
</dbReference>
<feature type="compositionally biased region" description="Polar residues" evidence="2">
    <location>
        <begin position="217"/>
        <end position="255"/>
    </location>
</feature>
<dbReference type="PANTHER" id="PTHR21099">
    <property type="entry name" value="RAD201"/>
    <property type="match status" value="1"/>
</dbReference>
<keyword evidence="1" id="KW-0863">Zinc-finger</keyword>
<dbReference type="EMBL" id="KZ825494">
    <property type="protein sequence ID" value="PYI32291.1"/>
    <property type="molecule type" value="Genomic_DNA"/>
</dbReference>
<feature type="compositionally biased region" description="Low complexity" evidence="2">
    <location>
        <begin position="375"/>
        <end position="393"/>
    </location>
</feature>
<feature type="compositionally biased region" description="Low complexity" evidence="2">
    <location>
        <begin position="447"/>
        <end position="462"/>
    </location>
</feature>
<proteinExistence type="predicted"/>
<dbReference type="Proteomes" id="UP000248817">
    <property type="component" value="Unassembled WGS sequence"/>
</dbReference>
<reference evidence="4 5" key="1">
    <citation type="submission" date="2018-02" db="EMBL/GenBank/DDBJ databases">
        <title>The genomes of Aspergillus section Nigri reveals drivers in fungal speciation.</title>
        <authorList>
            <consortium name="DOE Joint Genome Institute"/>
            <person name="Vesth T.C."/>
            <person name="Nybo J."/>
            <person name="Theobald S."/>
            <person name="Brandl J."/>
            <person name="Frisvad J.C."/>
            <person name="Nielsen K.F."/>
            <person name="Lyhne E.K."/>
            <person name="Kogle M.E."/>
            <person name="Kuo A."/>
            <person name="Riley R."/>
            <person name="Clum A."/>
            <person name="Nolan M."/>
            <person name="Lipzen A."/>
            <person name="Salamov A."/>
            <person name="Henrissat B."/>
            <person name="Wiebenga A."/>
            <person name="De vries R.P."/>
            <person name="Grigoriev I.V."/>
            <person name="Mortensen U.H."/>
            <person name="Andersen M.R."/>
            <person name="Baker S.E."/>
        </authorList>
    </citation>
    <scope>NUCLEOTIDE SEQUENCE [LARGE SCALE GENOMIC DNA]</scope>
    <source>
        <strain evidence="4 5">CBS 114.80</strain>
    </source>
</reference>
<evidence type="ECO:0000256" key="1">
    <source>
        <dbReference type="PROSITE-ProRule" id="PRU00723"/>
    </source>
</evidence>
<feature type="region of interest" description="Disordered" evidence="2">
    <location>
        <begin position="375"/>
        <end position="414"/>
    </location>
</feature>
<protein>
    <recommendedName>
        <fullName evidence="3">C3H1-type domain-containing protein</fullName>
    </recommendedName>
</protein>
<dbReference type="GO" id="GO:0005634">
    <property type="term" value="C:nucleus"/>
    <property type="evidence" value="ECO:0007669"/>
    <property type="project" value="TreeGrafter"/>
</dbReference>
<gene>
    <name evidence="4" type="ORF">BP00DRAFT_425051</name>
</gene>
<evidence type="ECO:0000259" key="3">
    <source>
        <dbReference type="PROSITE" id="PS50103"/>
    </source>
</evidence>
<keyword evidence="5" id="KW-1185">Reference proteome</keyword>
<feature type="region of interest" description="Disordered" evidence="2">
    <location>
        <begin position="433"/>
        <end position="492"/>
    </location>
</feature>
<dbReference type="AlphaFoldDB" id="A0A2V5I8C2"/>
<feature type="compositionally biased region" description="Polar residues" evidence="2">
    <location>
        <begin position="298"/>
        <end position="333"/>
    </location>
</feature>
<sequence length="586" mass="59810">MPVCQHFLKGRCKYGDRCYNEHPGKQTVGGNKFAALSGGGGGGGGGRGGQNQQNAQYGITAADIKADLTPGKGLPEWIFSCYGPGRDAPRQLFGGPQREQSFEELRLRHYELVAQGSPIDVAVSEAQGLHNEARNQMENALRDLDGAVRYILDGAKEHPNRIDIVNNKTGPTFGAPPKLFGEIKAPPATGPAFGEPALLGDQAYAKPSIAPPMGFGQPSNLAHATSFGQPSAFNQGSSFGKPSAQSAFGQPSFGQPASGFGQPSAAGATASPFSKASGGFGASASTPSPFAQFANAKSGGSTFGQPSASPFGSAQPSNPFGQPIPSSGVTNQRPAEPAFGQSGFAQLGQQASAARPAAAPGFGAASTPAAPGFGTPAAPGFGAPSAPGFGTASTPAAPGFGTASTPAAPGFGTASTPATSGFGAASTPATSGFGAASKPAPTGFGIPTTSAASPAAPAAPTAPLGPGPAPVIRTRDPSELSPIPPLNGQTIRDPMTRRLTSWKGQPVRYINDVPCYLHPQDRETFVRIFFPDGPPDEASLRDAQARPEEYTAEVTRQYEYFVTNGCFENGVIPSVPPKTEWVSFDF</sequence>
<feature type="region of interest" description="Disordered" evidence="2">
    <location>
        <begin position="209"/>
        <end position="271"/>
    </location>
</feature>
<evidence type="ECO:0000256" key="2">
    <source>
        <dbReference type="SAM" id="MobiDB-lite"/>
    </source>
</evidence>
<feature type="domain" description="C3H1-type" evidence="3">
    <location>
        <begin position="1"/>
        <end position="25"/>
    </location>
</feature>
<organism evidence="4 5">
    <name type="scientific">Aspergillus indologenus CBS 114.80</name>
    <dbReference type="NCBI Taxonomy" id="1450541"/>
    <lineage>
        <taxon>Eukaryota</taxon>
        <taxon>Fungi</taxon>
        <taxon>Dikarya</taxon>
        <taxon>Ascomycota</taxon>
        <taxon>Pezizomycotina</taxon>
        <taxon>Eurotiomycetes</taxon>
        <taxon>Eurotiomycetidae</taxon>
        <taxon>Eurotiales</taxon>
        <taxon>Aspergillaceae</taxon>
        <taxon>Aspergillus</taxon>
        <taxon>Aspergillus subgen. Circumdati</taxon>
    </lineage>
</organism>
<dbReference type="InterPro" id="IPR000571">
    <property type="entry name" value="Znf_CCCH"/>
</dbReference>
<name>A0A2V5I8C2_9EURO</name>
<dbReference type="GO" id="GO:0008270">
    <property type="term" value="F:zinc ion binding"/>
    <property type="evidence" value="ECO:0007669"/>
    <property type="project" value="UniProtKB-KW"/>
</dbReference>
<feature type="region of interest" description="Disordered" evidence="2">
    <location>
        <begin position="293"/>
        <end position="340"/>
    </location>
</feature>
<evidence type="ECO:0000313" key="4">
    <source>
        <dbReference type="EMBL" id="PYI32291.1"/>
    </source>
</evidence>
<feature type="zinc finger region" description="C3H1-type" evidence="1">
    <location>
        <begin position="1"/>
        <end position="25"/>
    </location>
</feature>